<feature type="region of interest" description="Disordered" evidence="1">
    <location>
        <begin position="53"/>
        <end position="77"/>
    </location>
</feature>
<keyword evidence="2" id="KW-0472">Membrane</keyword>
<name>A0A974CTT6_XENLA</name>
<dbReference type="AlphaFoldDB" id="A0A974CTT6"/>
<keyword evidence="2" id="KW-1133">Transmembrane helix</keyword>
<feature type="transmembrane region" description="Helical" evidence="2">
    <location>
        <begin position="108"/>
        <end position="129"/>
    </location>
</feature>
<evidence type="ECO:0000313" key="5">
    <source>
        <dbReference type="Proteomes" id="UP000694892"/>
    </source>
</evidence>
<dbReference type="Proteomes" id="UP000694892">
    <property type="component" value="Chromosome 5L"/>
</dbReference>
<gene>
    <name evidence="4" type="ORF">XELAEV_18026467mg</name>
</gene>
<evidence type="ECO:0000256" key="3">
    <source>
        <dbReference type="SAM" id="SignalP"/>
    </source>
</evidence>
<feature type="chain" id="PRO_5037271261" evidence="3">
    <location>
        <begin position="28"/>
        <end position="163"/>
    </location>
</feature>
<sequence length="163" mass="18660">MEKGRRNLSWFLLLIFIFLTKSKYSGANKFYSEEDTNVKSIGQVTIVEPSELDENDEVGSPSVIEEPSELEPEDITKKTVEPSSRSELLKEIIEEGYQNLKNNQNTSTIIMCTVILVAFFIALIVIICITRNKQEKEEVVAMEEGKKSWKIPWKKKNKPSTTK</sequence>
<keyword evidence="2" id="KW-0812">Transmembrane</keyword>
<reference evidence="5" key="1">
    <citation type="journal article" date="2016" name="Nature">
        <title>Genome evolution in the allotetraploid frog Xenopus laevis.</title>
        <authorList>
            <person name="Session A.M."/>
            <person name="Uno Y."/>
            <person name="Kwon T."/>
            <person name="Chapman J.A."/>
            <person name="Toyoda A."/>
            <person name="Takahashi S."/>
            <person name="Fukui A."/>
            <person name="Hikosaka A."/>
            <person name="Suzuki A."/>
            <person name="Kondo M."/>
            <person name="van Heeringen S.J."/>
            <person name="Quigley I."/>
            <person name="Heinz S."/>
            <person name="Ogino H."/>
            <person name="Ochi H."/>
            <person name="Hellsten U."/>
            <person name="Lyons J.B."/>
            <person name="Simakov O."/>
            <person name="Putnam N."/>
            <person name="Stites J."/>
            <person name="Kuroki Y."/>
            <person name="Tanaka T."/>
            <person name="Michiue T."/>
            <person name="Watanabe M."/>
            <person name="Bogdanovic O."/>
            <person name="Lister R."/>
            <person name="Georgiou G."/>
            <person name="Paranjpe S.S."/>
            <person name="van Kruijsbergen I."/>
            <person name="Shu S."/>
            <person name="Carlson J."/>
            <person name="Kinoshita T."/>
            <person name="Ohta Y."/>
            <person name="Mawaribuchi S."/>
            <person name="Jenkins J."/>
            <person name="Grimwood J."/>
            <person name="Schmutz J."/>
            <person name="Mitros T."/>
            <person name="Mozaffari S.V."/>
            <person name="Suzuki Y."/>
            <person name="Haramoto Y."/>
            <person name="Yamamoto T.S."/>
            <person name="Takagi C."/>
            <person name="Heald R."/>
            <person name="Miller K."/>
            <person name="Haudenschild C."/>
            <person name="Kitzman J."/>
            <person name="Nakayama T."/>
            <person name="Izutsu Y."/>
            <person name="Robert J."/>
            <person name="Fortriede J."/>
            <person name="Burns K."/>
            <person name="Lotay V."/>
            <person name="Karimi K."/>
            <person name="Yasuoka Y."/>
            <person name="Dichmann D.S."/>
            <person name="Flajnik M.F."/>
            <person name="Houston D.W."/>
            <person name="Shendure J."/>
            <person name="DuPasquier L."/>
            <person name="Vize P.D."/>
            <person name="Zorn A.M."/>
            <person name="Ito M."/>
            <person name="Marcotte E.M."/>
            <person name="Wallingford J.B."/>
            <person name="Ito Y."/>
            <person name="Asashima M."/>
            <person name="Ueno N."/>
            <person name="Matsuda Y."/>
            <person name="Veenstra G.J."/>
            <person name="Fujiyama A."/>
            <person name="Harland R.M."/>
            <person name="Taira M."/>
            <person name="Rokhsar D.S."/>
        </authorList>
    </citation>
    <scope>NUCLEOTIDE SEQUENCE [LARGE SCALE GENOMIC DNA]</scope>
    <source>
        <strain evidence="5">J</strain>
    </source>
</reference>
<protein>
    <submittedName>
        <fullName evidence="4">Uncharacterized protein</fullName>
    </submittedName>
</protein>
<proteinExistence type="predicted"/>
<accession>A0A974CTT6</accession>
<evidence type="ECO:0000256" key="1">
    <source>
        <dbReference type="SAM" id="MobiDB-lite"/>
    </source>
</evidence>
<evidence type="ECO:0000313" key="4">
    <source>
        <dbReference type="EMBL" id="OCT79659.1"/>
    </source>
</evidence>
<organism evidence="4 5">
    <name type="scientific">Xenopus laevis</name>
    <name type="common">African clawed frog</name>
    <dbReference type="NCBI Taxonomy" id="8355"/>
    <lineage>
        <taxon>Eukaryota</taxon>
        <taxon>Metazoa</taxon>
        <taxon>Chordata</taxon>
        <taxon>Craniata</taxon>
        <taxon>Vertebrata</taxon>
        <taxon>Euteleostomi</taxon>
        <taxon>Amphibia</taxon>
        <taxon>Batrachia</taxon>
        <taxon>Anura</taxon>
        <taxon>Pipoidea</taxon>
        <taxon>Pipidae</taxon>
        <taxon>Xenopodinae</taxon>
        <taxon>Xenopus</taxon>
        <taxon>Xenopus</taxon>
    </lineage>
</organism>
<feature type="signal peptide" evidence="3">
    <location>
        <begin position="1"/>
        <end position="27"/>
    </location>
</feature>
<keyword evidence="3" id="KW-0732">Signal</keyword>
<evidence type="ECO:0000256" key="2">
    <source>
        <dbReference type="SAM" id="Phobius"/>
    </source>
</evidence>
<dbReference type="EMBL" id="CM004474">
    <property type="protein sequence ID" value="OCT79659.1"/>
    <property type="molecule type" value="Genomic_DNA"/>
</dbReference>